<dbReference type="HOGENOM" id="CLU_133443_0_0_1"/>
<dbReference type="AlphaFoldDB" id="G0PKB4"/>
<dbReference type="OMA" id="HLGSHIF"/>
<dbReference type="InParanoid" id="G0PKB4"/>
<evidence type="ECO:0000313" key="1">
    <source>
        <dbReference type="EMBL" id="EGT31901.1"/>
    </source>
</evidence>
<dbReference type="eggNOG" id="ENOG502TIYB">
    <property type="taxonomic scope" value="Eukaryota"/>
</dbReference>
<dbReference type="EMBL" id="GL380833">
    <property type="protein sequence ID" value="EGT31901.1"/>
    <property type="molecule type" value="Genomic_DNA"/>
</dbReference>
<proteinExistence type="predicted"/>
<gene>
    <name evidence="1" type="ORF">CAEBREN_12815</name>
</gene>
<accession>G0PKB4</accession>
<evidence type="ECO:0000313" key="2">
    <source>
        <dbReference type="Proteomes" id="UP000008068"/>
    </source>
</evidence>
<sequence length="126" mass="14280">MCDEQLQDLEDYIQYQFDDIPSFKLALFLNSGEIKVKIAIGEVEENLIESLISNNLHNPPTSFYLGTYNFSQQSNSGKLLKYTTDSSSPRIYALTKDENTLIVYCCGTTLDGDEGRVVELMTDLLY</sequence>
<name>G0PKB4_CAEBE</name>
<dbReference type="FunCoup" id="G0PKB4">
    <property type="interactions" value="1048"/>
</dbReference>
<reference evidence="2" key="1">
    <citation type="submission" date="2011-07" db="EMBL/GenBank/DDBJ databases">
        <authorList>
            <consortium name="Caenorhabditis brenneri Sequencing and Analysis Consortium"/>
            <person name="Wilson R.K."/>
        </authorList>
    </citation>
    <scope>NUCLEOTIDE SEQUENCE [LARGE SCALE GENOMIC DNA]</scope>
    <source>
        <strain evidence="2">PB2801</strain>
    </source>
</reference>
<organism evidence="2">
    <name type="scientific">Caenorhabditis brenneri</name>
    <name type="common">Nematode worm</name>
    <dbReference type="NCBI Taxonomy" id="135651"/>
    <lineage>
        <taxon>Eukaryota</taxon>
        <taxon>Metazoa</taxon>
        <taxon>Ecdysozoa</taxon>
        <taxon>Nematoda</taxon>
        <taxon>Chromadorea</taxon>
        <taxon>Rhabditida</taxon>
        <taxon>Rhabditina</taxon>
        <taxon>Rhabditomorpha</taxon>
        <taxon>Rhabditoidea</taxon>
        <taxon>Rhabditidae</taxon>
        <taxon>Peloderinae</taxon>
        <taxon>Caenorhabditis</taxon>
    </lineage>
</organism>
<keyword evidence="2" id="KW-1185">Reference proteome</keyword>
<dbReference type="Proteomes" id="UP000008068">
    <property type="component" value="Unassembled WGS sequence"/>
</dbReference>
<dbReference type="OrthoDB" id="5801125at2759"/>
<protein>
    <submittedName>
        <fullName evidence="1">Uncharacterized protein</fullName>
    </submittedName>
</protein>